<dbReference type="GeneID" id="95376088"/>
<dbReference type="OrthoDB" id="2666948at2"/>
<reference evidence="1 4" key="2">
    <citation type="submission" date="2022-05" db="EMBL/GenBank/DDBJ databases">
        <title>Genome Sequencing of Bee-Associated Microbes.</title>
        <authorList>
            <person name="Dunlap C."/>
        </authorList>
    </citation>
    <scope>NUCLEOTIDE SEQUENCE [LARGE SCALE GENOMIC DNA]</scope>
    <source>
        <strain evidence="1 4">NRRL B-23120</strain>
    </source>
</reference>
<dbReference type="EMBL" id="JAMDMJ010000055">
    <property type="protein sequence ID" value="MCY9599845.1"/>
    <property type="molecule type" value="Genomic_DNA"/>
</dbReference>
<evidence type="ECO:0000313" key="1">
    <source>
        <dbReference type="EMBL" id="MCY9599845.1"/>
    </source>
</evidence>
<name>A0A410WX17_9BACL</name>
<evidence type="ECO:0000313" key="4">
    <source>
        <dbReference type="Proteomes" id="UP001527202"/>
    </source>
</evidence>
<sequence length="94" mass="11187">MITWKDTTSYSQRKRKDTEPRSWTAVINKADIMVHRHIHYGSDMWLLSSRYLDLDKIELKSKDINEAKNESLDKLKSILEHNINEMEAIIEQIK</sequence>
<organism evidence="2 3">
    <name type="scientific">Paenibacillus chitinolyticus</name>
    <dbReference type="NCBI Taxonomy" id="79263"/>
    <lineage>
        <taxon>Bacteria</taxon>
        <taxon>Bacillati</taxon>
        <taxon>Bacillota</taxon>
        <taxon>Bacilli</taxon>
        <taxon>Bacillales</taxon>
        <taxon>Paenibacillaceae</taxon>
        <taxon>Paenibacillus</taxon>
    </lineage>
</organism>
<dbReference type="EMBL" id="CP026520">
    <property type="protein sequence ID" value="QAV18883.1"/>
    <property type="molecule type" value="Genomic_DNA"/>
</dbReference>
<protein>
    <submittedName>
        <fullName evidence="2">Uncharacterized protein</fullName>
    </submittedName>
</protein>
<proteinExistence type="predicted"/>
<dbReference type="Proteomes" id="UP001527202">
    <property type="component" value="Unassembled WGS sequence"/>
</dbReference>
<dbReference type="AlphaFoldDB" id="A0A410WX17"/>
<dbReference type="RefSeq" id="WP_042227613.1">
    <property type="nucleotide sequence ID" value="NZ_CP026520.1"/>
</dbReference>
<dbReference type="Proteomes" id="UP000288943">
    <property type="component" value="Chromosome"/>
</dbReference>
<reference evidence="2 3" key="1">
    <citation type="submission" date="2018-01" db="EMBL/GenBank/DDBJ databases">
        <title>The whole genome sequencing and assembly of Paenibacillus chitinolyticus KCCM 41400 strain.</title>
        <authorList>
            <person name="Kim J.-Y."/>
            <person name="Park M.-K."/>
            <person name="Lee Y.-J."/>
            <person name="Yi H."/>
            <person name="Bahn Y.-S."/>
            <person name="Kim J.F."/>
            <person name="Lee D.-W."/>
        </authorList>
    </citation>
    <scope>NUCLEOTIDE SEQUENCE [LARGE SCALE GENOMIC DNA]</scope>
    <source>
        <strain evidence="2 3">KCCM 41400</strain>
    </source>
</reference>
<evidence type="ECO:0000313" key="3">
    <source>
        <dbReference type="Proteomes" id="UP000288943"/>
    </source>
</evidence>
<evidence type="ECO:0000313" key="2">
    <source>
        <dbReference type="EMBL" id="QAV18883.1"/>
    </source>
</evidence>
<accession>A0A410WX17</accession>
<keyword evidence="4" id="KW-1185">Reference proteome</keyword>
<gene>
    <name evidence="1" type="ORF">M5X16_29275</name>
    <name evidence="2" type="ORF">PC41400_14825</name>
</gene>
<dbReference type="KEGG" id="pchi:PC41400_14825"/>